<sequence>WTVLRQGRHRAEVLPRMRPADNAVLVLPTRARRHGLLHREQSSPLCQPQHGLAARPTFVPLLQVAAPPDA</sequence>
<accession>A0A0G1BBF7</accession>
<name>A0A0G1BBF7_9BACT</name>
<protein>
    <submittedName>
        <fullName evidence="1">Uncharacterized protein</fullName>
    </submittedName>
</protein>
<organism evidence="1 2">
    <name type="scientific">Candidatus Magasanikbacteria bacterium GW2011_GWE2_42_7</name>
    <dbReference type="NCBI Taxonomy" id="1619052"/>
    <lineage>
        <taxon>Bacteria</taxon>
        <taxon>Candidatus Magasanikiibacteriota</taxon>
    </lineage>
</organism>
<comment type="caution">
    <text evidence="1">The sequence shown here is derived from an EMBL/GenBank/DDBJ whole genome shotgun (WGS) entry which is preliminary data.</text>
</comment>
<feature type="non-terminal residue" evidence="1">
    <location>
        <position position="1"/>
    </location>
</feature>
<gene>
    <name evidence="1" type="ORF">UV42_C0050G0001</name>
</gene>
<proteinExistence type="predicted"/>
<dbReference type="AlphaFoldDB" id="A0A0G1BBF7"/>
<dbReference type="Proteomes" id="UP000033867">
    <property type="component" value="Unassembled WGS sequence"/>
</dbReference>
<dbReference type="EMBL" id="LCEK01000050">
    <property type="protein sequence ID" value="KKS70549.1"/>
    <property type="molecule type" value="Genomic_DNA"/>
</dbReference>
<reference evidence="1 2" key="1">
    <citation type="journal article" date="2015" name="Nature">
        <title>rRNA introns, odd ribosomes, and small enigmatic genomes across a large radiation of phyla.</title>
        <authorList>
            <person name="Brown C.T."/>
            <person name="Hug L.A."/>
            <person name="Thomas B.C."/>
            <person name="Sharon I."/>
            <person name="Castelle C.J."/>
            <person name="Singh A."/>
            <person name="Wilkins M.J."/>
            <person name="Williams K.H."/>
            <person name="Banfield J.F."/>
        </authorList>
    </citation>
    <scope>NUCLEOTIDE SEQUENCE [LARGE SCALE GENOMIC DNA]</scope>
</reference>
<evidence type="ECO:0000313" key="2">
    <source>
        <dbReference type="Proteomes" id="UP000033867"/>
    </source>
</evidence>
<evidence type="ECO:0000313" key="1">
    <source>
        <dbReference type="EMBL" id="KKS70549.1"/>
    </source>
</evidence>